<dbReference type="SMART" id="SM00241">
    <property type="entry name" value="ZP"/>
    <property type="match status" value="1"/>
</dbReference>
<sequence>MKSSSFALLFLTNAPAAHAFSGDGSGEEPCEYVFENATEIICDPMERGVRISKCGLETTPFSIEDLFMDSNACTATDGGDGWYYFLVDDGDCTANRQVNATHITYSAQVKGAVGTTVNNKITRVRNWGVDFTCDLLVDYVISAIPVTAVLHFIEMQVDENSGSFPVSMAIYEDESFSAERAHNDIVTVPDPVHVAVHVNNQSSLNIVTQLNNCWATPDNNPDNPIRYPFIEDFCGLESELYEYESLEILANGLSTSARFSIDSFLFGVSEDSSVYFHCEVRLCDSDIENCIPDCSADSSSRKRRSAENNSSAVLTSKPVIISRH</sequence>
<dbReference type="InParanoid" id="E4X6W9"/>
<feature type="region of interest" description="Disordered" evidence="3">
    <location>
        <begin position="296"/>
        <end position="324"/>
    </location>
</feature>
<dbReference type="EMBL" id="FN653027">
    <property type="protein sequence ID" value="CBY08043.1"/>
    <property type="molecule type" value="Genomic_DNA"/>
</dbReference>
<dbReference type="PROSITE" id="PS51034">
    <property type="entry name" value="ZP_2"/>
    <property type="match status" value="1"/>
</dbReference>
<dbReference type="InterPro" id="IPR001507">
    <property type="entry name" value="ZP_dom"/>
</dbReference>
<reference evidence="6 7" key="1">
    <citation type="journal article" date="2010" name="Science">
        <title>Plasticity of animal genome architecture unmasked by rapid evolution of a pelagic tunicate.</title>
        <authorList>
            <person name="Denoeud F."/>
            <person name="Henriet S."/>
            <person name="Mungpakdee S."/>
            <person name="Aury J.M."/>
            <person name="Da Silva C."/>
            <person name="Brinkmann H."/>
            <person name="Mikhaleva J."/>
            <person name="Olsen L.C."/>
            <person name="Jubin C."/>
            <person name="Canestro C."/>
            <person name="Bouquet J.M."/>
            <person name="Danks G."/>
            <person name="Poulain J."/>
            <person name="Campsteijn C."/>
            <person name="Adamski M."/>
            <person name="Cross I."/>
            <person name="Yadetie F."/>
            <person name="Muffato M."/>
            <person name="Louis A."/>
            <person name="Butcher S."/>
            <person name="Tsagkogeorga G."/>
            <person name="Konrad A."/>
            <person name="Singh S."/>
            <person name="Jensen M.F."/>
            <person name="Cong E.H."/>
            <person name="Eikeseth-Otteraa H."/>
            <person name="Noel B."/>
            <person name="Anthouard V."/>
            <person name="Porcel B.M."/>
            <person name="Kachouri-Lafond R."/>
            <person name="Nishino A."/>
            <person name="Ugolini M."/>
            <person name="Chourrout P."/>
            <person name="Nishida H."/>
            <person name="Aasland R."/>
            <person name="Huzurbazar S."/>
            <person name="Westhof E."/>
            <person name="Delsuc F."/>
            <person name="Lehrach H."/>
            <person name="Reinhardt R."/>
            <person name="Weissenbach J."/>
            <person name="Roy S.W."/>
            <person name="Artiguenave F."/>
            <person name="Postlethwait J.H."/>
            <person name="Manak J.R."/>
            <person name="Thompson E.M."/>
            <person name="Jaillon O."/>
            <person name="Du Pasquier L."/>
            <person name="Boudinot P."/>
            <person name="Liberles D.A."/>
            <person name="Volff J.N."/>
            <person name="Philippe H."/>
            <person name="Lenhard B."/>
            <person name="Roest Crollius H."/>
            <person name="Wincker P."/>
            <person name="Chourrout D."/>
        </authorList>
    </citation>
    <scope>NUCLEOTIDE SEQUENCE [LARGE SCALE GENOMIC DNA]</scope>
</reference>
<organism evidence="6 7">
    <name type="scientific">Oikopleura dioica</name>
    <name type="common">Tunicate</name>
    <dbReference type="NCBI Taxonomy" id="34765"/>
    <lineage>
        <taxon>Eukaryota</taxon>
        <taxon>Metazoa</taxon>
        <taxon>Chordata</taxon>
        <taxon>Tunicata</taxon>
        <taxon>Appendicularia</taxon>
        <taxon>Copelata</taxon>
        <taxon>Oikopleuridae</taxon>
        <taxon>Oikopleura</taxon>
    </lineage>
</organism>
<evidence type="ECO:0000259" key="5">
    <source>
        <dbReference type="PROSITE" id="PS51034"/>
    </source>
</evidence>
<dbReference type="PANTHER" id="PTHR14002:SF54">
    <property type="entry name" value="ZONA PELLUCIDA SPERM-BINDING PROTEIN 2"/>
    <property type="match status" value="1"/>
</dbReference>
<evidence type="ECO:0000256" key="2">
    <source>
        <dbReference type="ARBA" id="ARBA00023157"/>
    </source>
</evidence>
<evidence type="ECO:0000313" key="6">
    <source>
        <dbReference type="EMBL" id="CBY08043.1"/>
    </source>
</evidence>
<evidence type="ECO:0000256" key="1">
    <source>
        <dbReference type="ARBA" id="ARBA00022729"/>
    </source>
</evidence>
<keyword evidence="7" id="KW-1185">Reference proteome</keyword>
<keyword evidence="2" id="KW-1015">Disulfide bond</keyword>
<proteinExistence type="predicted"/>
<protein>
    <recommendedName>
        <fullName evidence="5">ZP domain-containing protein</fullName>
    </recommendedName>
</protein>
<dbReference type="AlphaFoldDB" id="E4X6W9"/>
<name>E4X6W9_OIKDI</name>
<dbReference type="InterPro" id="IPR055355">
    <property type="entry name" value="ZP-C"/>
</dbReference>
<dbReference type="OrthoDB" id="9987373at2759"/>
<evidence type="ECO:0000256" key="4">
    <source>
        <dbReference type="SAM" id="SignalP"/>
    </source>
</evidence>
<dbReference type="InterPro" id="IPR055356">
    <property type="entry name" value="ZP-N"/>
</dbReference>
<dbReference type="InterPro" id="IPR042235">
    <property type="entry name" value="ZP-C_dom"/>
</dbReference>
<keyword evidence="1 4" id="KW-0732">Signal</keyword>
<evidence type="ECO:0000256" key="3">
    <source>
        <dbReference type="SAM" id="MobiDB-lite"/>
    </source>
</evidence>
<feature type="domain" description="ZP" evidence="5">
    <location>
        <begin position="41"/>
        <end position="301"/>
    </location>
</feature>
<dbReference type="Gene3D" id="2.60.40.4100">
    <property type="entry name" value="Zona pellucida, ZP-C domain"/>
    <property type="match status" value="1"/>
</dbReference>
<dbReference type="PANTHER" id="PTHR14002">
    <property type="entry name" value="ENDOGLIN/TGF-BETA RECEPTOR TYPE III"/>
    <property type="match status" value="1"/>
</dbReference>
<evidence type="ECO:0000313" key="7">
    <source>
        <dbReference type="Proteomes" id="UP000001307"/>
    </source>
</evidence>
<accession>E4X6W9</accession>
<gene>
    <name evidence="6" type="ORF">GSOID_T00003412001</name>
</gene>
<dbReference type="Gene3D" id="2.60.40.3210">
    <property type="entry name" value="Zona pellucida, ZP-N domain"/>
    <property type="match status" value="1"/>
</dbReference>
<dbReference type="Pfam" id="PF23344">
    <property type="entry name" value="ZP-N"/>
    <property type="match status" value="1"/>
</dbReference>
<dbReference type="Pfam" id="PF00100">
    <property type="entry name" value="Zona_pellucida"/>
    <property type="match status" value="1"/>
</dbReference>
<dbReference type="Proteomes" id="UP000001307">
    <property type="component" value="Unassembled WGS sequence"/>
</dbReference>
<feature type="signal peptide" evidence="4">
    <location>
        <begin position="1"/>
        <end position="19"/>
    </location>
</feature>
<feature type="chain" id="PRO_5003192683" description="ZP domain-containing protein" evidence="4">
    <location>
        <begin position="20"/>
        <end position="324"/>
    </location>
</feature>